<dbReference type="SUPFAM" id="SSF51905">
    <property type="entry name" value="FAD/NAD(P)-binding domain"/>
    <property type="match status" value="1"/>
</dbReference>
<gene>
    <name evidence="1" type="ORF">IFM89_035548</name>
</gene>
<comment type="caution">
    <text evidence="1">The sequence shown here is derived from an EMBL/GenBank/DDBJ whole genome shotgun (WGS) entry which is preliminary data.</text>
</comment>
<proteinExistence type="predicted"/>
<dbReference type="EMBL" id="JADFTS010000005">
    <property type="protein sequence ID" value="KAF9607410.1"/>
    <property type="molecule type" value="Genomic_DNA"/>
</dbReference>
<sequence>MDIGKSIEDQFSKLHPCFPVDTRIAKVGAGPSGLSSAYALVKLDYKNITVLKKYTQLEAQFLESHGLKSVPKAVAYGYTSSGYGFVEDMPYAYIHEFICTSMAGAFPFNSGKTYKSPSSTSAAIKTGVIGMTELEVELFSKVQSIDYYTTALKIKGVEHIPKGFYYFGNFMEDPKTIGHSVAMQKFYEDIYFSIMVLWKLQGYQRTNGDKGCN</sequence>
<dbReference type="Gene3D" id="3.50.50.60">
    <property type="entry name" value="FAD/NAD(P)-binding domain"/>
    <property type="match status" value="1"/>
</dbReference>
<evidence type="ECO:0000313" key="2">
    <source>
        <dbReference type="Proteomes" id="UP000631114"/>
    </source>
</evidence>
<dbReference type="Proteomes" id="UP000631114">
    <property type="component" value="Unassembled WGS sequence"/>
</dbReference>
<keyword evidence="2" id="KW-1185">Reference proteome</keyword>
<accession>A0A835HWG8</accession>
<reference evidence="1 2" key="1">
    <citation type="submission" date="2020-10" db="EMBL/GenBank/DDBJ databases">
        <title>The Coptis chinensis genome and diversification of protoberbering-type alkaloids.</title>
        <authorList>
            <person name="Wang B."/>
            <person name="Shu S."/>
            <person name="Song C."/>
            <person name="Liu Y."/>
        </authorList>
    </citation>
    <scope>NUCLEOTIDE SEQUENCE [LARGE SCALE GENOMIC DNA]</scope>
    <source>
        <strain evidence="1">HL-2020</strain>
        <tissue evidence="1">Leaf</tissue>
    </source>
</reference>
<protein>
    <submittedName>
        <fullName evidence="1">Uncharacterized protein</fullName>
    </submittedName>
</protein>
<evidence type="ECO:0000313" key="1">
    <source>
        <dbReference type="EMBL" id="KAF9607410.1"/>
    </source>
</evidence>
<organism evidence="1 2">
    <name type="scientific">Coptis chinensis</name>
    <dbReference type="NCBI Taxonomy" id="261450"/>
    <lineage>
        <taxon>Eukaryota</taxon>
        <taxon>Viridiplantae</taxon>
        <taxon>Streptophyta</taxon>
        <taxon>Embryophyta</taxon>
        <taxon>Tracheophyta</taxon>
        <taxon>Spermatophyta</taxon>
        <taxon>Magnoliopsida</taxon>
        <taxon>Ranunculales</taxon>
        <taxon>Ranunculaceae</taxon>
        <taxon>Coptidoideae</taxon>
        <taxon>Coptis</taxon>
    </lineage>
</organism>
<name>A0A835HWG8_9MAGN</name>
<dbReference type="OrthoDB" id="69964at2759"/>
<dbReference type="AlphaFoldDB" id="A0A835HWG8"/>
<dbReference type="InterPro" id="IPR036188">
    <property type="entry name" value="FAD/NAD-bd_sf"/>
</dbReference>